<dbReference type="InterPro" id="IPR023214">
    <property type="entry name" value="HAD_sf"/>
</dbReference>
<keyword evidence="9 19" id="KW-0547">Nucleotide-binding</keyword>
<dbReference type="AlphaFoldDB" id="A0A101FZ79"/>
<dbReference type="GO" id="GO:0005507">
    <property type="term" value="F:copper ion binding"/>
    <property type="evidence" value="ECO:0007669"/>
    <property type="project" value="TreeGrafter"/>
</dbReference>
<dbReference type="FunFam" id="2.70.150.10:FF:000002">
    <property type="entry name" value="Copper-transporting ATPase 1, putative"/>
    <property type="match status" value="1"/>
</dbReference>
<accession>A0A101FZ79</accession>
<dbReference type="Proteomes" id="UP000064249">
    <property type="component" value="Unassembled WGS sequence"/>
</dbReference>
<evidence type="ECO:0000256" key="18">
    <source>
        <dbReference type="ARBA" id="ARBA00049289"/>
    </source>
</evidence>
<dbReference type="FunFam" id="3.40.50.1000:FF:000144">
    <property type="entry name" value="copper-transporting ATPase 1 isoform X2"/>
    <property type="match status" value="1"/>
</dbReference>
<dbReference type="GO" id="GO:0043682">
    <property type="term" value="F:P-type divalent copper transporter activity"/>
    <property type="evidence" value="ECO:0007669"/>
    <property type="project" value="TreeGrafter"/>
</dbReference>
<comment type="caution">
    <text evidence="21">The sequence shown here is derived from an EMBL/GenBank/DDBJ whole genome shotgun (WGS) entry which is preliminary data.</text>
</comment>
<keyword evidence="5 19" id="KW-1003">Cell membrane</keyword>
<evidence type="ECO:0000256" key="9">
    <source>
        <dbReference type="ARBA" id="ARBA00022741"/>
    </source>
</evidence>
<dbReference type="Gene3D" id="3.30.70.100">
    <property type="match status" value="1"/>
</dbReference>
<feature type="transmembrane region" description="Helical" evidence="19">
    <location>
        <begin position="785"/>
        <end position="802"/>
    </location>
</feature>
<keyword evidence="7 19" id="KW-0812">Transmembrane</keyword>
<evidence type="ECO:0000256" key="11">
    <source>
        <dbReference type="ARBA" id="ARBA00022840"/>
    </source>
</evidence>
<dbReference type="InterPro" id="IPR001757">
    <property type="entry name" value="P_typ_ATPase"/>
</dbReference>
<comment type="catalytic activity">
    <reaction evidence="18">
        <text>Cu(+)(in) + ATP + H2O = Cu(+)(out) + ADP + phosphate + H(+)</text>
        <dbReference type="Rhea" id="RHEA:25792"/>
        <dbReference type="ChEBI" id="CHEBI:15377"/>
        <dbReference type="ChEBI" id="CHEBI:15378"/>
        <dbReference type="ChEBI" id="CHEBI:30616"/>
        <dbReference type="ChEBI" id="CHEBI:43474"/>
        <dbReference type="ChEBI" id="CHEBI:49552"/>
        <dbReference type="ChEBI" id="CHEBI:456216"/>
        <dbReference type="EC" id="7.2.2.8"/>
    </reaction>
</comment>
<evidence type="ECO:0000256" key="3">
    <source>
        <dbReference type="ARBA" id="ARBA00012517"/>
    </source>
</evidence>
<dbReference type="EMBL" id="LGFU01000001">
    <property type="protein sequence ID" value="KUK47084.1"/>
    <property type="molecule type" value="Genomic_DNA"/>
</dbReference>
<dbReference type="InterPro" id="IPR036412">
    <property type="entry name" value="HAD-like_sf"/>
</dbReference>
<keyword evidence="14 19" id="KW-1133">Transmembrane helix</keyword>
<comment type="similarity">
    <text evidence="2 19">Belongs to the cation transport ATPase (P-type) (TC 3.A.3) family. Type IB subfamily.</text>
</comment>
<dbReference type="SUPFAM" id="SSF81653">
    <property type="entry name" value="Calcium ATPase, transduction domain A"/>
    <property type="match status" value="1"/>
</dbReference>
<feature type="transmembrane region" description="Helical" evidence="19">
    <location>
        <begin position="408"/>
        <end position="430"/>
    </location>
</feature>
<organism evidence="21 22">
    <name type="scientific">Anaerolinea thermophila</name>
    <dbReference type="NCBI Taxonomy" id="167964"/>
    <lineage>
        <taxon>Bacteria</taxon>
        <taxon>Bacillati</taxon>
        <taxon>Chloroflexota</taxon>
        <taxon>Anaerolineae</taxon>
        <taxon>Anaerolineales</taxon>
        <taxon>Anaerolineaceae</taxon>
        <taxon>Anaerolinea</taxon>
    </lineage>
</organism>
<keyword evidence="10" id="KW-0187">Copper transport</keyword>
<keyword evidence="15" id="KW-0186">Copper</keyword>
<dbReference type="PRINTS" id="PR00942">
    <property type="entry name" value="CUATPASEI"/>
</dbReference>
<gene>
    <name evidence="21" type="ORF">XD73_0030</name>
</gene>
<dbReference type="InterPro" id="IPR023298">
    <property type="entry name" value="ATPase_P-typ_TM_dom_sf"/>
</dbReference>
<dbReference type="InterPro" id="IPR059000">
    <property type="entry name" value="ATPase_P-type_domA"/>
</dbReference>
<dbReference type="SFLD" id="SFLDG00002">
    <property type="entry name" value="C1.7:_P-type_atpase_like"/>
    <property type="match status" value="1"/>
</dbReference>
<evidence type="ECO:0000256" key="10">
    <source>
        <dbReference type="ARBA" id="ARBA00022796"/>
    </source>
</evidence>
<keyword evidence="16" id="KW-0406">Ion transport</keyword>
<keyword evidence="6" id="KW-0597">Phosphoprotein</keyword>
<reference evidence="21 22" key="1">
    <citation type="journal article" date="2015" name="MBio">
        <title>Genome-Resolved Metagenomic Analysis Reveals Roles for Candidate Phyla and Other Microbial Community Members in Biogeochemical Transformations in Oil Reservoirs.</title>
        <authorList>
            <person name="Hu P."/>
            <person name="Tom L."/>
            <person name="Singh A."/>
            <person name="Thomas B.C."/>
            <person name="Baker B.J."/>
            <person name="Piceno Y.M."/>
            <person name="Andersen G.L."/>
            <person name="Banfield J.F."/>
        </authorList>
    </citation>
    <scope>NUCLEOTIDE SEQUENCE [LARGE SCALE GENOMIC DNA]</scope>
    <source>
        <strain evidence="21">46_16</strain>
    </source>
</reference>
<dbReference type="NCBIfam" id="TIGR01525">
    <property type="entry name" value="ATPase-IB_hvy"/>
    <property type="match status" value="1"/>
</dbReference>
<keyword evidence="12" id="KW-0460">Magnesium</keyword>
<dbReference type="Pfam" id="PF00122">
    <property type="entry name" value="E1-E2_ATPase"/>
    <property type="match status" value="1"/>
</dbReference>
<dbReference type="EC" id="7.2.2.8" evidence="3"/>
<evidence type="ECO:0000256" key="7">
    <source>
        <dbReference type="ARBA" id="ARBA00022692"/>
    </source>
</evidence>
<evidence type="ECO:0000256" key="17">
    <source>
        <dbReference type="ARBA" id="ARBA00023136"/>
    </source>
</evidence>
<feature type="domain" description="HMA" evidence="20">
    <location>
        <begin position="73"/>
        <end position="139"/>
    </location>
</feature>
<dbReference type="NCBIfam" id="TIGR01494">
    <property type="entry name" value="ATPase_P-type"/>
    <property type="match status" value="1"/>
</dbReference>
<keyword evidence="8 19" id="KW-0479">Metal-binding</keyword>
<dbReference type="FunFam" id="3.30.70.100:FF:000005">
    <property type="entry name" value="Copper-exporting P-type ATPase A"/>
    <property type="match status" value="1"/>
</dbReference>
<dbReference type="PRINTS" id="PR00119">
    <property type="entry name" value="CATATPASE"/>
</dbReference>
<feature type="transmembrane region" description="Helical" evidence="19">
    <location>
        <begin position="227"/>
        <end position="249"/>
    </location>
</feature>
<name>A0A101FZ79_9CHLR</name>
<dbReference type="PATRIC" id="fig|167964.4.peg.321"/>
<evidence type="ECO:0000259" key="20">
    <source>
        <dbReference type="PROSITE" id="PS50846"/>
    </source>
</evidence>
<evidence type="ECO:0000256" key="12">
    <source>
        <dbReference type="ARBA" id="ARBA00022842"/>
    </source>
</evidence>
<dbReference type="PANTHER" id="PTHR43520:SF8">
    <property type="entry name" value="P-TYPE CU(+) TRANSPORTER"/>
    <property type="match status" value="1"/>
</dbReference>
<evidence type="ECO:0000256" key="8">
    <source>
        <dbReference type="ARBA" id="ARBA00022723"/>
    </source>
</evidence>
<evidence type="ECO:0000256" key="13">
    <source>
        <dbReference type="ARBA" id="ARBA00022967"/>
    </source>
</evidence>
<evidence type="ECO:0000256" key="14">
    <source>
        <dbReference type="ARBA" id="ARBA00022989"/>
    </source>
</evidence>
<dbReference type="PROSITE" id="PS00154">
    <property type="entry name" value="ATPASE_E1_E2"/>
    <property type="match status" value="1"/>
</dbReference>
<dbReference type="CDD" id="cd02094">
    <property type="entry name" value="P-type_ATPase_Cu-like"/>
    <property type="match status" value="1"/>
</dbReference>
<dbReference type="SUPFAM" id="SSF56784">
    <property type="entry name" value="HAD-like"/>
    <property type="match status" value="1"/>
</dbReference>
<dbReference type="CDD" id="cd00371">
    <property type="entry name" value="HMA"/>
    <property type="match status" value="1"/>
</dbReference>
<dbReference type="InterPro" id="IPR017969">
    <property type="entry name" value="Heavy-metal-associated_CS"/>
</dbReference>
<dbReference type="InterPro" id="IPR027256">
    <property type="entry name" value="P-typ_ATPase_IB"/>
</dbReference>
<evidence type="ECO:0000256" key="16">
    <source>
        <dbReference type="ARBA" id="ARBA00023065"/>
    </source>
</evidence>
<dbReference type="PROSITE" id="PS01047">
    <property type="entry name" value="HMA_1"/>
    <property type="match status" value="1"/>
</dbReference>
<evidence type="ECO:0000256" key="4">
    <source>
        <dbReference type="ARBA" id="ARBA00022448"/>
    </source>
</evidence>
<dbReference type="Pfam" id="PF00702">
    <property type="entry name" value="Hydrolase"/>
    <property type="match status" value="1"/>
</dbReference>
<dbReference type="PANTHER" id="PTHR43520">
    <property type="entry name" value="ATP7, ISOFORM B"/>
    <property type="match status" value="1"/>
</dbReference>
<dbReference type="InterPro" id="IPR006121">
    <property type="entry name" value="HMA_dom"/>
</dbReference>
<feature type="transmembrane region" description="Helical" evidence="19">
    <location>
        <begin position="194"/>
        <end position="215"/>
    </location>
</feature>
<dbReference type="SUPFAM" id="SSF81665">
    <property type="entry name" value="Calcium ATPase, transmembrane domain M"/>
    <property type="match status" value="1"/>
</dbReference>
<dbReference type="Gene3D" id="3.40.50.1000">
    <property type="entry name" value="HAD superfamily/HAD-like"/>
    <property type="match status" value="1"/>
</dbReference>
<dbReference type="InterPro" id="IPR023299">
    <property type="entry name" value="ATPase_P-typ_cyto_dom_N"/>
</dbReference>
<keyword evidence="4" id="KW-0813">Transport</keyword>
<dbReference type="InterPro" id="IPR044492">
    <property type="entry name" value="P_typ_ATPase_HD_dom"/>
</dbReference>
<dbReference type="GO" id="GO:0005524">
    <property type="term" value="F:ATP binding"/>
    <property type="evidence" value="ECO:0007669"/>
    <property type="project" value="UniProtKB-UniRule"/>
</dbReference>
<evidence type="ECO:0000256" key="6">
    <source>
        <dbReference type="ARBA" id="ARBA00022553"/>
    </source>
</evidence>
<keyword evidence="17 19" id="KW-0472">Membrane</keyword>
<dbReference type="InterPro" id="IPR036163">
    <property type="entry name" value="HMA_dom_sf"/>
</dbReference>
<keyword evidence="11 19" id="KW-0067">ATP-binding</keyword>
<dbReference type="InterPro" id="IPR008250">
    <property type="entry name" value="ATPase_P-typ_transduc_dom_A_sf"/>
</dbReference>
<keyword evidence="13" id="KW-1278">Translocase</keyword>
<dbReference type="Pfam" id="PF00403">
    <property type="entry name" value="HMA"/>
    <property type="match status" value="1"/>
</dbReference>
<dbReference type="GO" id="GO:0140581">
    <property type="term" value="F:P-type monovalent copper transporter activity"/>
    <property type="evidence" value="ECO:0007669"/>
    <property type="project" value="UniProtKB-EC"/>
</dbReference>
<evidence type="ECO:0000256" key="5">
    <source>
        <dbReference type="ARBA" id="ARBA00022475"/>
    </source>
</evidence>
<feature type="transmembrane region" description="Helical" evidence="19">
    <location>
        <begin position="162"/>
        <end position="179"/>
    </location>
</feature>
<dbReference type="InterPro" id="IPR018303">
    <property type="entry name" value="ATPase_P-typ_P_site"/>
</dbReference>
<evidence type="ECO:0000313" key="21">
    <source>
        <dbReference type="EMBL" id="KUK47084.1"/>
    </source>
</evidence>
<dbReference type="SUPFAM" id="SSF55008">
    <property type="entry name" value="HMA, heavy metal-associated domain"/>
    <property type="match status" value="2"/>
</dbReference>
<dbReference type="GO" id="GO:0016887">
    <property type="term" value="F:ATP hydrolysis activity"/>
    <property type="evidence" value="ECO:0007669"/>
    <property type="project" value="InterPro"/>
</dbReference>
<protein>
    <recommendedName>
        <fullName evidence="3">P-type Cu(+) transporter</fullName>
        <ecNumber evidence="3">7.2.2.8</ecNumber>
    </recommendedName>
</protein>
<sequence length="805" mass="87115">MDKAKNIILPIQGMTCANCVATIERNLKKEKGVENVSVNLSSERAVVNYVGDVTTLDDLIHRVERAGYGVLQVTNDILLEKLNNTNEVDRIVAKLSAIDGITHVSGNVVNETITVNYIPTIIDMHEVYVILKKIGFHPIIPTDTLDSEQKAREREIRKQRNLLIMGLVFTIPLFLLSMGRDFGLLPVSLLHAPWMNYLFLALATPVQFYVGAQFYRGAWKSIRSGSANMDVLIALGSSVAYIFSILVMIGLVQGHVYFETSAMIITLIRLGKYLEVKAKGRTSEAIKKLVNLQVKNATVLRDGKEQKLPIEEIQIGDRIVVRPGEKIAVDGKVTDGHTSVDESLITGESLPAKKQVGDEVIGGTINKQGVITFQATKIGKDTVLSQIIKMVEEAQSSKAPIQRLADSVSAYFVPIVIVLALITFILWNFVLDIPITAADQTVFSRALINMTAVLVIACPCAMGLATPTAVMVGSGRGAEMGILFRSAEALERAGSVDTVVFDKTGTITKGQPSVIRIFVTGTKYGENELLTLAASVENGSEHVLGEAILAEAGNRGLTAGKMDDFHAYAGMGVSARVGNTLVEIGNERFLQQQDVPFEHDETLQDYLQQNALTGIYMAVDKEMVGVFGIADQIKTESLSTIKELKKMGMRVVLLTGDNKNTAEAIARQAGIDEVMADVLPMGKADAIKELQQQGRKVAMVGDGVNDAPALAQADVGIAVGTGTDVALSTAPITLLSGELSKVVEAIQLSKKTLQTIKQNLFWAFFYNAILIPVAAMGYLSPMFAAGAMAFSSVFVVTNSLRLKRK</sequence>
<dbReference type="Gene3D" id="2.70.150.10">
    <property type="entry name" value="Calcium-transporting ATPase, cytoplasmic transduction domain A"/>
    <property type="match status" value="1"/>
</dbReference>
<evidence type="ECO:0000256" key="15">
    <source>
        <dbReference type="ARBA" id="ARBA00023008"/>
    </source>
</evidence>
<dbReference type="GO" id="GO:0055070">
    <property type="term" value="P:copper ion homeostasis"/>
    <property type="evidence" value="ECO:0007669"/>
    <property type="project" value="TreeGrafter"/>
</dbReference>
<evidence type="ECO:0000256" key="19">
    <source>
        <dbReference type="RuleBase" id="RU362081"/>
    </source>
</evidence>
<dbReference type="SFLD" id="SFLDS00003">
    <property type="entry name" value="Haloacid_Dehalogenase"/>
    <property type="match status" value="1"/>
</dbReference>
<feature type="transmembrane region" description="Helical" evidence="19">
    <location>
        <begin position="450"/>
        <end position="472"/>
    </location>
</feature>
<dbReference type="SFLD" id="SFLDF00027">
    <property type="entry name" value="p-type_atpase"/>
    <property type="match status" value="1"/>
</dbReference>
<dbReference type="Gene3D" id="3.40.1110.10">
    <property type="entry name" value="Calcium-transporting ATPase, cytoplasmic domain N"/>
    <property type="match status" value="1"/>
</dbReference>
<comment type="subcellular location">
    <subcellularLocation>
        <location evidence="1">Cell membrane</location>
        <topology evidence="1">Multi-pass membrane protein</topology>
    </subcellularLocation>
</comment>
<feature type="domain" description="HMA" evidence="20">
    <location>
        <begin position="5"/>
        <end position="71"/>
    </location>
</feature>
<dbReference type="NCBIfam" id="TIGR01511">
    <property type="entry name" value="ATPase-IB1_Cu"/>
    <property type="match status" value="1"/>
</dbReference>
<evidence type="ECO:0000256" key="1">
    <source>
        <dbReference type="ARBA" id="ARBA00004651"/>
    </source>
</evidence>
<evidence type="ECO:0000256" key="2">
    <source>
        <dbReference type="ARBA" id="ARBA00006024"/>
    </source>
</evidence>
<proteinExistence type="inferred from homology"/>
<dbReference type="PROSITE" id="PS50846">
    <property type="entry name" value="HMA_2"/>
    <property type="match status" value="2"/>
</dbReference>
<dbReference type="GO" id="GO:0005886">
    <property type="term" value="C:plasma membrane"/>
    <property type="evidence" value="ECO:0007669"/>
    <property type="project" value="UniProtKB-SubCell"/>
</dbReference>
<evidence type="ECO:0000313" key="22">
    <source>
        <dbReference type="Proteomes" id="UP000064249"/>
    </source>
</evidence>